<dbReference type="PANTHER" id="PTHR31779">
    <property type="entry name" value="2-NITROPROPANE DIOXYGENASE FAMILY, PUTATIVE (AFU_ORTHOLOGUE AFUA_2G17430)-RELATED"/>
    <property type="match status" value="1"/>
</dbReference>
<feature type="compositionally biased region" description="Polar residues" evidence="7">
    <location>
        <begin position="64"/>
        <end position="77"/>
    </location>
</feature>
<keyword evidence="5" id="KW-0804">Transcription</keyword>
<dbReference type="GO" id="GO:0006351">
    <property type="term" value="P:DNA-templated transcription"/>
    <property type="evidence" value="ECO:0007669"/>
    <property type="project" value="InterPro"/>
</dbReference>
<organism evidence="9 10">
    <name type="scientific">Lachnellula suecica</name>
    <dbReference type="NCBI Taxonomy" id="602035"/>
    <lineage>
        <taxon>Eukaryota</taxon>
        <taxon>Fungi</taxon>
        <taxon>Dikarya</taxon>
        <taxon>Ascomycota</taxon>
        <taxon>Pezizomycotina</taxon>
        <taxon>Leotiomycetes</taxon>
        <taxon>Helotiales</taxon>
        <taxon>Lachnaceae</taxon>
        <taxon>Lachnellula</taxon>
    </lineage>
</organism>
<sequence>MPPIRHAPASPQMKIRQRSRRACAPCRKRKIKCDGDEPCAACVGYGYDCIFAETWSPPKPQGTGKKSTNASTPSSDVGPSATGAVLQKQDGPYMATESVLPDANSALLNQTFKTKFTSSSSAIAFPTNLGLSLGLSNPPRLQSFGWNPGLRAEQKFLPTKTICNIISLEEMRFFADRYFKEVQIYFNLTDKTTILARAADFWTSSPTQGTDLEALVCQIVALGSYFSGSSSLAAEAEIVEHGRILLDLSTAHPPALLSCKHVAAWVLRAIYLRCTTRPNLSWMASCTALHLAESIGLHREVKNINFTRQEVPRQRTELEIDLRRRNFWVASALNQFLSAETGRTKVHIDSVDCTPLQPHPGDLTAQTVTILQTVPGRTIVDGTFLDLSTALDTATTLPANSPFLVLLKADVSFVIFRVFRSTNVAPSLAQVSSLLEIIRVALDAVKFLRTMNQPWWNVVCTPFHSICVLLSLNTSESLAMIPGALETLKSTVAIFDSFLPNEALRTTYTLVQAARSKMGRDMESLDLGLSIVGELSGQPEANLPWGVKDNLGYFEYFDFGNMVGIDDAGLLDSEPYLGF</sequence>
<dbReference type="Proteomes" id="UP000469558">
    <property type="component" value="Unassembled WGS sequence"/>
</dbReference>
<evidence type="ECO:0000256" key="5">
    <source>
        <dbReference type="ARBA" id="ARBA00023163"/>
    </source>
</evidence>
<dbReference type="EMBL" id="QGMK01000780">
    <property type="protein sequence ID" value="TVY78377.1"/>
    <property type="molecule type" value="Genomic_DNA"/>
</dbReference>
<dbReference type="InterPro" id="IPR036864">
    <property type="entry name" value="Zn2-C6_fun-type_DNA-bd_sf"/>
</dbReference>
<dbReference type="Pfam" id="PF00172">
    <property type="entry name" value="Zn_clus"/>
    <property type="match status" value="1"/>
</dbReference>
<dbReference type="PROSITE" id="PS00463">
    <property type="entry name" value="ZN2_CY6_FUNGAL_1"/>
    <property type="match status" value="1"/>
</dbReference>
<dbReference type="GO" id="GO:0009410">
    <property type="term" value="P:response to xenobiotic stimulus"/>
    <property type="evidence" value="ECO:0007669"/>
    <property type="project" value="TreeGrafter"/>
</dbReference>
<dbReference type="SUPFAM" id="SSF57701">
    <property type="entry name" value="Zn2/Cys6 DNA-binding domain"/>
    <property type="match status" value="1"/>
</dbReference>
<keyword evidence="6" id="KW-0539">Nucleus</keyword>
<dbReference type="InterPro" id="IPR001138">
    <property type="entry name" value="Zn2Cys6_DnaBD"/>
</dbReference>
<feature type="domain" description="Zn(2)-C6 fungal-type" evidence="8">
    <location>
        <begin position="22"/>
        <end position="51"/>
    </location>
</feature>
<dbReference type="AlphaFoldDB" id="A0A8T9C895"/>
<dbReference type="OrthoDB" id="4064873at2759"/>
<evidence type="ECO:0000256" key="3">
    <source>
        <dbReference type="ARBA" id="ARBA00023015"/>
    </source>
</evidence>
<dbReference type="GO" id="GO:0000981">
    <property type="term" value="F:DNA-binding transcription factor activity, RNA polymerase II-specific"/>
    <property type="evidence" value="ECO:0007669"/>
    <property type="project" value="InterPro"/>
</dbReference>
<dbReference type="Gene3D" id="4.10.240.10">
    <property type="entry name" value="Zn(2)-C6 fungal-type DNA-binding domain"/>
    <property type="match status" value="1"/>
</dbReference>
<protein>
    <submittedName>
        <fullName evidence="9">Protein RDR1</fullName>
    </submittedName>
</protein>
<keyword evidence="4" id="KW-0238">DNA-binding</keyword>
<keyword evidence="1" id="KW-0479">Metal-binding</keyword>
<proteinExistence type="predicted"/>
<evidence type="ECO:0000256" key="6">
    <source>
        <dbReference type="ARBA" id="ARBA00023242"/>
    </source>
</evidence>
<name>A0A8T9C895_9HELO</name>
<comment type="caution">
    <text evidence="9">The sequence shown here is derived from an EMBL/GenBank/DDBJ whole genome shotgun (WGS) entry which is preliminary data.</text>
</comment>
<evidence type="ECO:0000256" key="4">
    <source>
        <dbReference type="ARBA" id="ARBA00023125"/>
    </source>
</evidence>
<keyword evidence="3" id="KW-0805">Transcription regulation</keyword>
<dbReference type="SMART" id="SM00906">
    <property type="entry name" value="Fungal_trans"/>
    <property type="match status" value="1"/>
</dbReference>
<dbReference type="GO" id="GO:0003677">
    <property type="term" value="F:DNA binding"/>
    <property type="evidence" value="ECO:0007669"/>
    <property type="project" value="UniProtKB-KW"/>
</dbReference>
<dbReference type="GO" id="GO:0008270">
    <property type="term" value="F:zinc ion binding"/>
    <property type="evidence" value="ECO:0007669"/>
    <property type="project" value="InterPro"/>
</dbReference>
<dbReference type="PANTHER" id="PTHR31779:SF3">
    <property type="entry name" value="PROTEIN RDR1"/>
    <property type="match status" value="1"/>
</dbReference>
<evidence type="ECO:0000313" key="10">
    <source>
        <dbReference type="Proteomes" id="UP000469558"/>
    </source>
</evidence>
<keyword evidence="10" id="KW-1185">Reference proteome</keyword>
<dbReference type="SMART" id="SM00066">
    <property type="entry name" value="GAL4"/>
    <property type="match status" value="1"/>
</dbReference>
<dbReference type="Pfam" id="PF04082">
    <property type="entry name" value="Fungal_trans"/>
    <property type="match status" value="1"/>
</dbReference>
<reference evidence="9 10" key="1">
    <citation type="submission" date="2018-05" db="EMBL/GenBank/DDBJ databases">
        <title>Genome sequencing and assembly of the regulated plant pathogen Lachnellula willkommii and related sister species for the development of diagnostic species identification markers.</title>
        <authorList>
            <person name="Giroux E."/>
            <person name="Bilodeau G."/>
        </authorList>
    </citation>
    <scope>NUCLEOTIDE SEQUENCE [LARGE SCALE GENOMIC DNA]</scope>
    <source>
        <strain evidence="9 10">CBS 268.59</strain>
    </source>
</reference>
<evidence type="ECO:0000256" key="2">
    <source>
        <dbReference type="ARBA" id="ARBA00022833"/>
    </source>
</evidence>
<accession>A0A8T9C895</accession>
<dbReference type="InterPro" id="IPR007219">
    <property type="entry name" value="XnlR_reg_dom"/>
</dbReference>
<dbReference type="PROSITE" id="PS50048">
    <property type="entry name" value="ZN2_CY6_FUNGAL_2"/>
    <property type="match status" value="1"/>
</dbReference>
<evidence type="ECO:0000256" key="1">
    <source>
        <dbReference type="ARBA" id="ARBA00022723"/>
    </source>
</evidence>
<evidence type="ECO:0000313" key="9">
    <source>
        <dbReference type="EMBL" id="TVY78377.1"/>
    </source>
</evidence>
<dbReference type="CDD" id="cd12148">
    <property type="entry name" value="fungal_TF_MHR"/>
    <property type="match status" value="1"/>
</dbReference>
<dbReference type="CDD" id="cd00067">
    <property type="entry name" value="GAL4"/>
    <property type="match status" value="1"/>
</dbReference>
<gene>
    <name evidence="9" type="primary">RDR1_3</name>
    <name evidence="9" type="ORF">LSUE1_G003952</name>
</gene>
<feature type="region of interest" description="Disordered" evidence="7">
    <location>
        <begin position="59"/>
        <end position="84"/>
    </location>
</feature>
<keyword evidence="2" id="KW-0862">Zinc</keyword>
<evidence type="ECO:0000259" key="8">
    <source>
        <dbReference type="PROSITE" id="PS50048"/>
    </source>
</evidence>
<dbReference type="InterPro" id="IPR052478">
    <property type="entry name" value="Metabolite_Synth_Reg"/>
</dbReference>
<evidence type="ECO:0000256" key="7">
    <source>
        <dbReference type="SAM" id="MobiDB-lite"/>
    </source>
</evidence>